<dbReference type="AlphaFoldDB" id="A0A9K3JW88"/>
<dbReference type="EMBL" id="MNCJ02000316">
    <property type="protein sequence ID" value="KAF5822354.1"/>
    <property type="molecule type" value="Genomic_DNA"/>
</dbReference>
<name>A0A9K3JW88_HELAN</name>
<comment type="caution">
    <text evidence="2">The sequence shown here is derived from an EMBL/GenBank/DDBJ whole genome shotgun (WGS) entry which is preliminary data.</text>
</comment>
<keyword evidence="1" id="KW-0175">Coiled coil</keyword>
<sequence>MRTRMVDLEARVQEERNLLVSRLEEKRDLLATRLDDERKAREELQKQLQEFMKNWRPPSN</sequence>
<gene>
    <name evidence="2" type="ORF">HanXRQr2_Chr01g0025471</name>
</gene>
<accession>A0A9K3JW88</accession>
<evidence type="ECO:0000313" key="3">
    <source>
        <dbReference type="Proteomes" id="UP000215914"/>
    </source>
</evidence>
<dbReference type="Gramene" id="mRNA:HanXRQr2_Chr01g0025471">
    <property type="protein sequence ID" value="CDS:HanXRQr2_Chr01g0025471.1"/>
    <property type="gene ID" value="HanXRQr2_Chr01g0025471"/>
</dbReference>
<reference evidence="2" key="1">
    <citation type="journal article" date="2017" name="Nature">
        <title>The sunflower genome provides insights into oil metabolism, flowering and Asterid evolution.</title>
        <authorList>
            <person name="Badouin H."/>
            <person name="Gouzy J."/>
            <person name="Grassa C.J."/>
            <person name="Murat F."/>
            <person name="Staton S.E."/>
            <person name="Cottret L."/>
            <person name="Lelandais-Briere C."/>
            <person name="Owens G.L."/>
            <person name="Carrere S."/>
            <person name="Mayjonade B."/>
            <person name="Legrand L."/>
            <person name="Gill N."/>
            <person name="Kane N.C."/>
            <person name="Bowers J.E."/>
            <person name="Hubner S."/>
            <person name="Bellec A."/>
            <person name="Berard A."/>
            <person name="Berges H."/>
            <person name="Blanchet N."/>
            <person name="Boniface M.C."/>
            <person name="Brunel D."/>
            <person name="Catrice O."/>
            <person name="Chaidir N."/>
            <person name="Claudel C."/>
            <person name="Donnadieu C."/>
            <person name="Faraut T."/>
            <person name="Fievet G."/>
            <person name="Helmstetter N."/>
            <person name="King M."/>
            <person name="Knapp S.J."/>
            <person name="Lai Z."/>
            <person name="Le Paslier M.C."/>
            <person name="Lippi Y."/>
            <person name="Lorenzon L."/>
            <person name="Mandel J.R."/>
            <person name="Marage G."/>
            <person name="Marchand G."/>
            <person name="Marquand E."/>
            <person name="Bret-Mestries E."/>
            <person name="Morien E."/>
            <person name="Nambeesan S."/>
            <person name="Nguyen T."/>
            <person name="Pegot-Espagnet P."/>
            <person name="Pouilly N."/>
            <person name="Raftis F."/>
            <person name="Sallet E."/>
            <person name="Schiex T."/>
            <person name="Thomas J."/>
            <person name="Vandecasteele C."/>
            <person name="Vares D."/>
            <person name="Vear F."/>
            <person name="Vautrin S."/>
            <person name="Crespi M."/>
            <person name="Mangin B."/>
            <person name="Burke J.M."/>
            <person name="Salse J."/>
            <person name="Munos S."/>
            <person name="Vincourt P."/>
            <person name="Rieseberg L.H."/>
            <person name="Langlade N.B."/>
        </authorList>
    </citation>
    <scope>NUCLEOTIDE SEQUENCE</scope>
    <source>
        <tissue evidence="2">Leaves</tissue>
    </source>
</reference>
<organism evidence="2 3">
    <name type="scientific">Helianthus annuus</name>
    <name type="common">Common sunflower</name>
    <dbReference type="NCBI Taxonomy" id="4232"/>
    <lineage>
        <taxon>Eukaryota</taxon>
        <taxon>Viridiplantae</taxon>
        <taxon>Streptophyta</taxon>
        <taxon>Embryophyta</taxon>
        <taxon>Tracheophyta</taxon>
        <taxon>Spermatophyta</taxon>
        <taxon>Magnoliopsida</taxon>
        <taxon>eudicotyledons</taxon>
        <taxon>Gunneridae</taxon>
        <taxon>Pentapetalae</taxon>
        <taxon>asterids</taxon>
        <taxon>campanulids</taxon>
        <taxon>Asterales</taxon>
        <taxon>Asteraceae</taxon>
        <taxon>Asteroideae</taxon>
        <taxon>Heliantheae alliance</taxon>
        <taxon>Heliantheae</taxon>
        <taxon>Helianthus</taxon>
    </lineage>
</organism>
<reference evidence="2" key="2">
    <citation type="submission" date="2020-06" db="EMBL/GenBank/DDBJ databases">
        <title>Helianthus annuus Genome sequencing and assembly Release 2.</title>
        <authorList>
            <person name="Gouzy J."/>
            <person name="Langlade N."/>
            <person name="Munos S."/>
        </authorList>
    </citation>
    <scope>NUCLEOTIDE SEQUENCE</scope>
    <source>
        <tissue evidence="2">Leaves</tissue>
    </source>
</reference>
<evidence type="ECO:0000313" key="2">
    <source>
        <dbReference type="EMBL" id="KAF5822354.1"/>
    </source>
</evidence>
<evidence type="ECO:0000256" key="1">
    <source>
        <dbReference type="SAM" id="Coils"/>
    </source>
</evidence>
<protein>
    <submittedName>
        <fullName evidence="2">Uncharacterized protein</fullName>
    </submittedName>
</protein>
<keyword evidence="3" id="KW-1185">Reference proteome</keyword>
<dbReference type="Proteomes" id="UP000215914">
    <property type="component" value="Unassembled WGS sequence"/>
</dbReference>
<feature type="coiled-coil region" evidence="1">
    <location>
        <begin position="20"/>
        <end position="54"/>
    </location>
</feature>
<proteinExistence type="predicted"/>